<feature type="transmembrane region" description="Helical" evidence="12">
    <location>
        <begin position="302"/>
        <end position="319"/>
    </location>
</feature>
<dbReference type="KEGG" id="pseg:D3H65_27835"/>
<dbReference type="OrthoDB" id="9760358at2"/>
<evidence type="ECO:0000313" key="16">
    <source>
        <dbReference type="EMBL" id="AXY77563.1"/>
    </source>
</evidence>
<dbReference type="Proteomes" id="UP000263900">
    <property type="component" value="Chromosome"/>
</dbReference>
<dbReference type="Gene3D" id="3.40.50.300">
    <property type="entry name" value="P-loop containing nucleotide triphosphate hydrolases"/>
    <property type="match status" value="1"/>
</dbReference>
<dbReference type="InterPro" id="IPR036640">
    <property type="entry name" value="ABC1_TM_sf"/>
</dbReference>
<feature type="transmembrane region" description="Helical" evidence="12">
    <location>
        <begin position="162"/>
        <end position="184"/>
    </location>
</feature>
<dbReference type="Gene3D" id="1.20.1560.10">
    <property type="entry name" value="ABC transporter type 1, transmembrane domain"/>
    <property type="match status" value="1"/>
</dbReference>
<feature type="transmembrane region" description="Helical" evidence="12">
    <location>
        <begin position="381"/>
        <end position="408"/>
    </location>
</feature>
<dbReference type="PROSITE" id="PS00211">
    <property type="entry name" value="ABC_TRANSPORTER_1"/>
    <property type="match status" value="1"/>
</dbReference>
<dbReference type="InterPro" id="IPR005897">
    <property type="entry name" value="Pept_C39_ABC_bacteriocin"/>
</dbReference>
<dbReference type="InterPro" id="IPR039421">
    <property type="entry name" value="Type_1_exporter"/>
</dbReference>
<keyword evidence="9" id="KW-1278">Translocase</keyword>
<proteinExistence type="predicted"/>
<keyword evidence="17" id="KW-1185">Reference proteome</keyword>
<dbReference type="AlphaFoldDB" id="A0A3B7MVW0"/>
<evidence type="ECO:0000256" key="3">
    <source>
        <dbReference type="ARBA" id="ARBA00022475"/>
    </source>
</evidence>
<evidence type="ECO:0000256" key="2">
    <source>
        <dbReference type="ARBA" id="ARBA00022448"/>
    </source>
</evidence>
<evidence type="ECO:0000256" key="7">
    <source>
        <dbReference type="ARBA" id="ARBA00022801"/>
    </source>
</evidence>
<keyword evidence="6" id="KW-0547">Nucleotide-binding</keyword>
<evidence type="ECO:0000259" key="13">
    <source>
        <dbReference type="PROSITE" id="PS50893"/>
    </source>
</evidence>
<evidence type="ECO:0000256" key="10">
    <source>
        <dbReference type="ARBA" id="ARBA00022989"/>
    </source>
</evidence>
<keyword evidence="10 12" id="KW-1133">Transmembrane helix</keyword>
<evidence type="ECO:0000256" key="1">
    <source>
        <dbReference type="ARBA" id="ARBA00004651"/>
    </source>
</evidence>
<evidence type="ECO:0000256" key="6">
    <source>
        <dbReference type="ARBA" id="ARBA00022741"/>
    </source>
</evidence>
<dbReference type="GO" id="GO:0005886">
    <property type="term" value="C:plasma membrane"/>
    <property type="evidence" value="ECO:0007669"/>
    <property type="project" value="UniProtKB-SubCell"/>
</dbReference>
<dbReference type="CDD" id="cd18570">
    <property type="entry name" value="ABC_6TM_PCAT1_LagD_like"/>
    <property type="match status" value="1"/>
</dbReference>
<keyword evidence="11 12" id="KW-0472">Membrane</keyword>
<feature type="transmembrane region" description="Helical" evidence="12">
    <location>
        <begin position="204"/>
        <end position="226"/>
    </location>
</feature>
<feature type="domain" description="ABC transporter" evidence="13">
    <location>
        <begin position="478"/>
        <end position="713"/>
    </location>
</feature>
<feature type="transmembrane region" description="Helical" evidence="12">
    <location>
        <begin position="420"/>
        <end position="439"/>
    </location>
</feature>
<dbReference type="Pfam" id="PF00005">
    <property type="entry name" value="ABC_tran"/>
    <property type="match status" value="1"/>
</dbReference>
<sequence>MKKNIKVKQHDITDCGAACLQSVAAYYNLQLPIAAIRQYAGTDTKGTNVLGLIEAAQKIGFEAKGVKGSFEALFNMPVPAIAHVVINKRLSHYVVIYKVTREFIQVMDPFDGEIHQHTHESFKDIWTGVIILLMPAESFKAGNEKISHLRRFWLLLRPHKEVTLQIIFGAAIYTILGLATSLYVQNIVDHVLIGGNTRLLNMMGVTMLLILVLQLFIGGFKSVFALKTGQQIDARLILGYYKHLLKLPQQFFDTMRVGEITSRITDAVKIRSFINETATGLVVNVFIVAFSFLVMFVYQWKLALLVLTIIPIYILLYWASNRFNKKWQRTLMENNAELGSQLVESLNTISTIKRFGLEEHANMKTESKFIRLLQTIYKTSIFNIYAGNVASFATSLLVVALLWAGAYMVVNRSLSAGELLSFYALIGYFTGPAMGIIGANKSMQDALIAADRLFEIMDLEQEDSTHKMKLAPGATGDIVFHEVGFRYGTRAEVFRQFSLTIPAGCITAIVGESGSGKSTLMSLLQNIYPVRSGHISIGGKDIKYLDMESLRQRVSVVPQQVDLFAGTVLENIAVGDFEPDIQQVLNIATELGIIEFVEQLPAGFNTWLGEHGATLSGGQRQRLAIARALYRQPDILIMDEATSSLDPIADQLVQNTMQRWRKAGKTIIIIAHRLSTIIKADKIVVLKNGQLHEEGSHEQLLANKAMYAQLWEQHQGVITV</sequence>
<dbReference type="SMART" id="SM00382">
    <property type="entry name" value="AAA"/>
    <property type="match status" value="1"/>
</dbReference>
<comment type="subcellular location">
    <subcellularLocation>
        <location evidence="1">Cell membrane</location>
        <topology evidence="1">Multi-pass membrane protein</topology>
    </subcellularLocation>
</comment>
<dbReference type="PANTHER" id="PTHR43394">
    <property type="entry name" value="ATP-DEPENDENT PERMEASE MDL1, MITOCHONDRIAL"/>
    <property type="match status" value="1"/>
</dbReference>
<dbReference type="PROSITE" id="PS50893">
    <property type="entry name" value="ABC_TRANSPORTER_2"/>
    <property type="match status" value="1"/>
</dbReference>
<keyword evidence="4" id="KW-0645">Protease</keyword>
<dbReference type="GO" id="GO:0016887">
    <property type="term" value="F:ATP hydrolysis activity"/>
    <property type="evidence" value="ECO:0007669"/>
    <property type="project" value="InterPro"/>
</dbReference>
<organism evidence="16 17">
    <name type="scientific">Paraflavitalea soli</name>
    <dbReference type="NCBI Taxonomy" id="2315862"/>
    <lineage>
        <taxon>Bacteria</taxon>
        <taxon>Pseudomonadati</taxon>
        <taxon>Bacteroidota</taxon>
        <taxon>Chitinophagia</taxon>
        <taxon>Chitinophagales</taxon>
        <taxon>Chitinophagaceae</taxon>
        <taxon>Paraflavitalea</taxon>
    </lineage>
</organism>
<evidence type="ECO:0000259" key="15">
    <source>
        <dbReference type="PROSITE" id="PS50990"/>
    </source>
</evidence>
<dbReference type="GO" id="GO:0015421">
    <property type="term" value="F:ABC-type oligopeptide transporter activity"/>
    <property type="evidence" value="ECO:0007669"/>
    <property type="project" value="TreeGrafter"/>
</dbReference>
<keyword evidence="7" id="KW-0378">Hydrolase</keyword>
<feature type="domain" description="Peptidase C39" evidence="15">
    <location>
        <begin position="9"/>
        <end position="133"/>
    </location>
</feature>
<dbReference type="PROSITE" id="PS50929">
    <property type="entry name" value="ABC_TM1F"/>
    <property type="match status" value="1"/>
</dbReference>
<dbReference type="NCBIfam" id="TIGR01193">
    <property type="entry name" value="bacteriocin_ABC"/>
    <property type="match status" value="1"/>
</dbReference>
<dbReference type="SUPFAM" id="SSF52540">
    <property type="entry name" value="P-loop containing nucleoside triphosphate hydrolases"/>
    <property type="match status" value="1"/>
</dbReference>
<dbReference type="GO" id="GO:0006508">
    <property type="term" value="P:proteolysis"/>
    <property type="evidence" value="ECO:0007669"/>
    <property type="project" value="UniProtKB-KW"/>
</dbReference>
<evidence type="ECO:0000256" key="4">
    <source>
        <dbReference type="ARBA" id="ARBA00022670"/>
    </source>
</evidence>
<dbReference type="PANTHER" id="PTHR43394:SF1">
    <property type="entry name" value="ATP-BINDING CASSETTE SUB-FAMILY B MEMBER 10, MITOCHONDRIAL"/>
    <property type="match status" value="1"/>
</dbReference>
<dbReference type="GO" id="GO:0005524">
    <property type="term" value="F:ATP binding"/>
    <property type="evidence" value="ECO:0007669"/>
    <property type="project" value="UniProtKB-KW"/>
</dbReference>
<dbReference type="InterPro" id="IPR027417">
    <property type="entry name" value="P-loop_NTPase"/>
</dbReference>
<accession>A0A3B7MVW0</accession>
<gene>
    <name evidence="16" type="ORF">D3H65_27835</name>
</gene>
<dbReference type="InterPro" id="IPR003439">
    <property type="entry name" value="ABC_transporter-like_ATP-bd"/>
</dbReference>
<dbReference type="GO" id="GO:0043214">
    <property type="term" value="F:ABC-type bacteriocin transporter activity"/>
    <property type="evidence" value="ECO:0007669"/>
    <property type="project" value="InterPro"/>
</dbReference>
<keyword evidence="2" id="KW-0813">Transport</keyword>
<dbReference type="SUPFAM" id="SSF90123">
    <property type="entry name" value="ABC transporter transmembrane region"/>
    <property type="match status" value="1"/>
</dbReference>
<feature type="transmembrane region" description="Helical" evidence="12">
    <location>
        <begin position="278"/>
        <end position="296"/>
    </location>
</feature>
<dbReference type="InterPro" id="IPR003593">
    <property type="entry name" value="AAA+_ATPase"/>
</dbReference>
<dbReference type="RefSeq" id="WP_119053437.1">
    <property type="nucleotide sequence ID" value="NZ_CP032157.1"/>
</dbReference>
<dbReference type="InterPro" id="IPR005074">
    <property type="entry name" value="Peptidase_C39"/>
</dbReference>
<name>A0A3B7MVW0_9BACT</name>
<evidence type="ECO:0000256" key="11">
    <source>
        <dbReference type="ARBA" id="ARBA00023136"/>
    </source>
</evidence>
<dbReference type="Gene3D" id="3.90.70.10">
    <property type="entry name" value="Cysteine proteinases"/>
    <property type="match status" value="1"/>
</dbReference>
<dbReference type="EMBL" id="CP032157">
    <property type="protein sequence ID" value="AXY77563.1"/>
    <property type="molecule type" value="Genomic_DNA"/>
</dbReference>
<keyword evidence="3" id="KW-1003">Cell membrane</keyword>
<dbReference type="Pfam" id="PF03412">
    <property type="entry name" value="Peptidase_C39"/>
    <property type="match status" value="1"/>
</dbReference>
<dbReference type="InterPro" id="IPR017871">
    <property type="entry name" value="ABC_transporter-like_CS"/>
</dbReference>
<dbReference type="GO" id="GO:0008234">
    <property type="term" value="F:cysteine-type peptidase activity"/>
    <property type="evidence" value="ECO:0007669"/>
    <property type="project" value="InterPro"/>
</dbReference>
<dbReference type="Pfam" id="PF00664">
    <property type="entry name" value="ABC_membrane"/>
    <property type="match status" value="1"/>
</dbReference>
<keyword evidence="5 12" id="KW-0812">Transmembrane</keyword>
<protein>
    <submittedName>
        <fullName evidence="16">Peptidase domain-containing ABC transporter</fullName>
    </submittedName>
</protein>
<evidence type="ECO:0000256" key="9">
    <source>
        <dbReference type="ARBA" id="ARBA00022967"/>
    </source>
</evidence>
<evidence type="ECO:0000256" key="12">
    <source>
        <dbReference type="SAM" id="Phobius"/>
    </source>
</evidence>
<dbReference type="CDD" id="cd02418">
    <property type="entry name" value="Peptidase_C39B"/>
    <property type="match status" value="1"/>
</dbReference>
<keyword evidence="8" id="KW-0067">ATP-binding</keyword>
<dbReference type="FunFam" id="3.40.50.300:FF:000299">
    <property type="entry name" value="ABC transporter ATP-binding protein/permease"/>
    <property type="match status" value="1"/>
</dbReference>
<dbReference type="InterPro" id="IPR011527">
    <property type="entry name" value="ABC1_TM_dom"/>
</dbReference>
<evidence type="ECO:0000259" key="14">
    <source>
        <dbReference type="PROSITE" id="PS50929"/>
    </source>
</evidence>
<dbReference type="PROSITE" id="PS50990">
    <property type="entry name" value="PEPTIDASE_C39"/>
    <property type="match status" value="1"/>
</dbReference>
<evidence type="ECO:0000256" key="5">
    <source>
        <dbReference type="ARBA" id="ARBA00022692"/>
    </source>
</evidence>
<evidence type="ECO:0000313" key="17">
    <source>
        <dbReference type="Proteomes" id="UP000263900"/>
    </source>
</evidence>
<feature type="domain" description="ABC transmembrane type-1" evidence="14">
    <location>
        <begin position="166"/>
        <end position="445"/>
    </location>
</feature>
<evidence type="ECO:0000256" key="8">
    <source>
        <dbReference type="ARBA" id="ARBA00022840"/>
    </source>
</evidence>
<reference evidence="16 17" key="1">
    <citation type="submission" date="2018-09" db="EMBL/GenBank/DDBJ databases">
        <title>Genome sequencing of strain 6GH32-13.</title>
        <authorList>
            <person name="Weon H.-Y."/>
            <person name="Heo J."/>
            <person name="Kwon S.-W."/>
        </authorList>
    </citation>
    <scope>NUCLEOTIDE SEQUENCE [LARGE SCALE GENOMIC DNA]</scope>
    <source>
        <strain evidence="16 17">5GH32-13</strain>
    </source>
</reference>